<protein>
    <submittedName>
        <fullName evidence="2">Uncharacterized protein</fullName>
    </submittedName>
</protein>
<evidence type="ECO:0000313" key="3">
    <source>
        <dbReference type="Proteomes" id="UP000664109"/>
    </source>
</evidence>
<comment type="caution">
    <text evidence="2">The sequence shown here is derived from an EMBL/GenBank/DDBJ whole genome shotgun (WGS) entry which is preliminary data.</text>
</comment>
<proteinExistence type="predicted"/>
<reference evidence="2 3" key="1">
    <citation type="journal article" date="2016" name="Arch. Microbiol.">
        <title>Streptomyces zhihengii sp. nov., isolated from rhizospheric soil of Psammosilene tunicoides.</title>
        <authorList>
            <person name="Huang M.J."/>
            <person name="Fei J.J."/>
            <person name="Salam N."/>
            <person name="Kim C.J."/>
            <person name="Hozzein W.N."/>
            <person name="Xiao M."/>
            <person name="Huang H.Q."/>
            <person name="Li W.J."/>
        </authorList>
    </citation>
    <scope>NUCLEOTIDE SEQUENCE [LARGE SCALE GENOMIC DNA]</scope>
    <source>
        <strain evidence="2 3">YIM T102</strain>
    </source>
</reference>
<organism evidence="2 3">
    <name type="scientific">Streptomyces zhihengii</name>
    <dbReference type="NCBI Taxonomy" id="1818004"/>
    <lineage>
        <taxon>Bacteria</taxon>
        <taxon>Bacillati</taxon>
        <taxon>Actinomycetota</taxon>
        <taxon>Actinomycetes</taxon>
        <taxon>Kitasatosporales</taxon>
        <taxon>Streptomycetaceae</taxon>
        <taxon>Streptomyces</taxon>
    </lineage>
</organism>
<sequence>MTPDRGHRGSHELLLTTRTRPVLAGTLLPVPRARIAIASTLRFLLTAPDVATAITRGQQGDAPQKRTVTLPPSPTRLIFTATLTSYATITCQESSLAHFLTAVQLPPDNRALTPPAPPPWPRLRPGSAPS</sequence>
<name>A0ABS2V595_9ACTN</name>
<dbReference type="EMBL" id="JAFEJA010000002">
    <property type="protein sequence ID" value="MBM9624180.1"/>
    <property type="molecule type" value="Genomic_DNA"/>
</dbReference>
<feature type="region of interest" description="Disordered" evidence="1">
    <location>
        <begin position="107"/>
        <end position="130"/>
    </location>
</feature>
<keyword evidence="3" id="KW-1185">Reference proteome</keyword>
<accession>A0ABS2V595</accession>
<dbReference type="Proteomes" id="UP000664109">
    <property type="component" value="Unassembled WGS sequence"/>
</dbReference>
<dbReference type="RefSeq" id="WP_205378214.1">
    <property type="nucleotide sequence ID" value="NZ_JAFEJA010000002.1"/>
</dbReference>
<gene>
    <name evidence="2" type="ORF">JE024_37050</name>
</gene>
<evidence type="ECO:0000256" key="1">
    <source>
        <dbReference type="SAM" id="MobiDB-lite"/>
    </source>
</evidence>
<evidence type="ECO:0000313" key="2">
    <source>
        <dbReference type="EMBL" id="MBM9624180.1"/>
    </source>
</evidence>